<dbReference type="OrthoDB" id="4142505at2759"/>
<sequence length="559" mass="61376">MSIRIFVNNYDPNTTVLPTNTTLTGYIEVTIRNASHRASLTQLPLVFYGRSKATMTYSESTGTGNDHRTHKHYFSSKALLFSHSYTLTNPTFTPAASRRGEDGGILTFPFSCLIPTHTEPCPPETTDLHRAHVLNPRPPIFPGSLGYDPPGTGLPSAPLPDTCLDFHDHISNASSTTCSASIRYSLKTEAPGVSTKSKLWMGDAEERADVAIYNPISFPSGPQPQISFCEVRYEATARSLRLLASHGKEAQRRLSFRESMRSVFQKGKLPFVTLGLRMSVPDVLMLDGPDDQPIPIRIGVARLAAGVGGEYAGSDDEKGSRSRSRSPTPNPSATQGWDSSNGYDNKDPMQQQQPPTIQGQSSQYSTRPNEKVQYPQYLSPNPGLQPQRHQDDQIPNPAIRLTRLTLSLVSLNSLRGNASDPTNDPLGTEYHSNPRYHPNMTFVSFKSAPVFDWEPSKDPSQQVFLRVSSDQQQDYIDIGQVLGITTSDLRAAGGNVRAIGANSDGSLQAGFSTPNWSREWMLEWEVRVEVAGDKEIKWKCRAGKEGPGEGGVGVGLVRR</sequence>
<evidence type="ECO:0000256" key="1">
    <source>
        <dbReference type="SAM" id="MobiDB-lite"/>
    </source>
</evidence>
<feature type="compositionally biased region" description="Polar residues" evidence="1">
    <location>
        <begin position="333"/>
        <end position="343"/>
    </location>
</feature>
<accession>A0A0N1H7J6</accession>
<dbReference type="Proteomes" id="UP000038010">
    <property type="component" value="Unassembled WGS sequence"/>
</dbReference>
<evidence type="ECO:0000313" key="3">
    <source>
        <dbReference type="Proteomes" id="UP000038010"/>
    </source>
</evidence>
<protein>
    <recommendedName>
        <fullName evidence="4">Arrestin-like N-terminal domain-containing protein</fullName>
    </recommendedName>
</protein>
<dbReference type="RefSeq" id="XP_017998655.1">
    <property type="nucleotide sequence ID" value="XM_018146184.1"/>
</dbReference>
<proteinExistence type="predicted"/>
<evidence type="ECO:0008006" key="4">
    <source>
        <dbReference type="Google" id="ProtNLM"/>
    </source>
</evidence>
<feature type="region of interest" description="Disordered" evidence="1">
    <location>
        <begin position="373"/>
        <end position="392"/>
    </location>
</feature>
<name>A0A0N1H7J6_9EURO</name>
<organism evidence="2 3">
    <name type="scientific">Cyphellophora attinorum</name>
    <dbReference type="NCBI Taxonomy" id="1664694"/>
    <lineage>
        <taxon>Eukaryota</taxon>
        <taxon>Fungi</taxon>
        <taxon>Dikarya</taxon>
        <taxon>Ascomycota</taxon>
        <taxon>Pezizomycotina</taxon>
        <taxon>Eurotiomycetes</taxon>
        <taxon>Chaetothyriomycetidae</taxon>
        <taxon>Chaetothyriales</taxon>
        <taxon>Cyphellophoraceae</taxon>
        <taxon>Cyphellophora</taxon>
    </lineage>
</organism>
<dbReference type="InterPro" id="IPR014752">
    <property type="entry name" value="Arrestin-like_C"/>
</dbReference>
<dbReference type="VEuPathDB" id="FungiDB:AB675_5934"/>
<dbReference type="GeneID" id="28738064"/>
<reference evidence="2 3" key="1">
    <citation type="submission" date="2015-06" db="EMBL/GenBank/DDBJ databases">
        <title>Draft genome of the ant-associated black yeast Phialophora attae CBS 131958.</title>
        <authorList>
            <person name="Moreno L.F."/>
            <person name="Stielow B.J."/>
            <person name="de Hoog S."/>
            <person name="Vicente V.A."/>
            <person name="Weiss V.A."/>
            <person name="de Vries M."/>
            <person name="Cruz L.M."/>
            <person name="Souza E.M."/>
        </authorList>
    </citation>
    <scope>NUCLEOTIDE SEQUENCE [LARGE SCALE GENOMIC DNA]</scope>
    <source>
        <strain evidence="2 3">CBS 131958</strain>
    </source>
</reference>
<dbReference type="Gene3D" id="2.60.40.640">
    <property type="match status" value="1"/>
</dbReference>
<feature type="region of interest" description="Disordered" evidence="1">
    <location>
        <begin position="309"/>
        <end position="368"/>
    </location>
</feature>
<evidence type="ECO:0000313" key="2">
    <source>
        <dbReference type="EMBL" id="KPI38692.1"/>
    </source>
</evidence>
<dbReference type="EMBL" id="LFJN01000017">
    <property type="protein sequence ID" value="KPI38692.1"/>
    <property type="molecule type" value="Genomic_DNA"/>
</dbReference>
<dbReference type="AlphaFoldDB" id="A0A0N1H7J6"/>
<keyword evidence="3" id="KW-1185">Reference proteome</keyword>
<comment type="caution">
    <text evidence="2">The sequence shown here is derived from an EMBL/GenBank/DDBJ whole genome shotgun (WGS) entry which is preliminary data.</text>
</comment>
<feature type="compositionally biased region" description="Low complexity" evidence="1">
    <location>
        <begin position="350"/>
        <end position="363"/>
    </location>
</feature>
<gene>
    <name evidence="2" type="ORF">AB675_5934</name>
</gene>